<dbReference type="AlphaFoldDB" id="A0A2N1UMQ6"/>
<name>A0A2N1UMQ6_9BACT</name>
<proteinExistence type="predicted"/>
<reference evidence="2 3" key="1">
    <citation type="journal article" date="2017" name="ISME J.">
        <title>Potential for microbial H2 and metal transformations associated with novel bacteria and archaea in deep terrestrial subsurface sediments.</title>
        <authorList>
            <person name="Hernsdorf A.W."/>
            <person name="Amano Y."/>
            <person name="Miyakawa K."/>
            <person name="Ise K."/>
            <person name="Suzuki Y."/>
            <person name="Anantharaman K."/>
            <person name="Probst A."/>
            <person name="Burstein D."/>
            <person name="Thomas B.C."/>
            <person name="Banfield J.F."/>
        </authorList>
    </citation>
    <scope>NUCLEOTIDE SEQUENCE [LARGE SCALE GENOMIC DNA]</scope>
    <source>
        <strain evidence="2">HGW-Kuenenbacteria-1</strain>
    </source>
</reference>
<keyword evidence="1" id="KW-1133">Transmembrane helix</keyword>
<keyword evidence="1" id="KW-0472">Membrane</keyword>
<protein>
    <submittedName>
        <fullName evidence="2">Uncharacterized protein</fullName>
    </submittedName>
</protein>
<sequence>MSNRTKIIILISVGTIIVIVLLFAVKNIYEQNFSKKKLTETTLIVEPKATKETIIPSKIPLLTEEIKAKIDLEKIAFNFIESLGSYSNQSDFQNMIGLKVFATSKMQDWIDNFIKQEKAKIKSINIYYGITTKALAIKKNNFNTEKNQTELLINTQRQEAKESTQNIKTYYQDILVKLVKEGDDWKIDGVEWKKNL</sequence>
<comment type="caution">
    <text evidence="2">The sequence shown here is derived from an EMBL/GenBank/DDBJ whole genome shotgun (WGS) entry which is preliminary data.</text>
</comment>
<evidence type="ECO:0000313" key="2">
    <source>
        <dbReference type="EMBL" id="PKL72017.1"/>
    </source>
</evidence>
<evidence type="ECO:0000256" key="1">
    <source>
        <dbReference type="SAM" id="Phobius"/>
    </source>
</evidence>
<dbReference type="Proteomes" id="UP000233414">
    <property type="component" value="Unassembled WGS sequence"/>
</dbReference>
<gene>
    <name evidence="2" type="ORF">CVV26_03325</name>
</gene>
<dbReference type="EMBL" id="PGYQ01000021">
    <property type="protein sequence ID" value="PKL72017.1"/>
    <property type="molecule type" value="Genomic_DNA"/>
</dbReference>
<feature type="transmembrane region" description="Helical" evidence="1">
    <location>
        <begin position="7"/>
        <end position="25"/>
    </location>
</feature>
<evidence type="ECO:0000313" key="3">
    <source>
        <dbReference type="Proteomes" id="UP000233414"/>
    </source>
</evidence>
<keyword evidence="1" id="KW-0812">Transmembrane</keyword>
<organism evidence="2 3">
    <name type="scientific">Candidatus Kuenenbacteria bacterium HGW-Kuenenbacteria-1</name>
    <dbReference type="NCBI Taxonomy" id="2013812"/>
    <lineage>
        <taxon>Bacteria</taxon>
        <taxon>Candidatus Kueneniibacteriota</taxon>
    </lineage>
</organism>
<accession>A0A2N1UMQ6</accession>